<protein>
    <submittedName>
        <fullName evidence="1">Uncharacterized protein</fullName>
    </submittedName>
</protein>
<dbReference type="EMBL" id="LQYW01000161">
    <property type="protein sequence ID" value="KYD24069.1"/>
    <property type="molecule type" value="Genomic_DNA"/>
</dbReference>
<reference evidence="1 2" key="1">
    <citation type="submission" date="2016-01" db="EMBL/GenBank/DDBJ databases">
        <title>Draft Genome Sequences of Seven Thermophilic Sporeformers Isolated from Foods.</title>
        <authorList>
            <person name="Berendsen E.M."/>
            <person name="Wells-Bennik M.H."/>
            <person name="Krawcyk A.O."/>
            <person name="De Jong A."/>
            <person name="Holsappel S."/>
            <person name="Eijlander R.T."/>
            <person name="Kuipers O.P."/>
        </authorList>
    </citation>
    <scope>NUCLEOTIDE SEQUENCE [LARGE SCALE GENOMIC DNA]</scope>
    <source>
        <strain evidence="1 2">B4110</strain>
    </source>
</reference>
<sequence>MEMHKQKIVCFYFSTKPIFVRSVQGLYYKGTDYRSVATDGIKTSDIGGKLTIREVADEIC</sequence>
<proteinExistence type="predicted"/>
<comment type="caution">
    <text evidence="1">The sequence shown here is derived from an EMBL/GenBank/DDBJ whole genome shotgun (WGS) entry which is preliminary data.</text>
</comment>
<accession>A0A150MI73</accession>
<evidence type="ECO:0000313" key="2">
    <source>
        <dbReference type="Proteomes" id="UP000075324"/>
    </source>
</evidence>
<name>A0A150MI73_9BACL</name>
<gene>
    <name evidence="1" type="ORF">B4110_3498</name>
</gene>
<organism evidence="1 2">
    <name type="scientific">Parageobacillus toebii</name>
    <dbReference type="NCBI Taxonomy" id="153151"/>
    <lineage>
        <taxon>Bacteria</taxon>
        <taxon>Bacillati</taxon>
        <taxon>Bacillota</taxon>
        <taxon>Bacilli</taxon>
        <taxon>Bacillales</taxon>
        <taxon>Anoxybacillaceae</taxon>
        <taxon>Parageobacillus</taxon>
    </lineage>
</organism>
<dbReference type="AlphaFoldDB" id="A0A150MI73"/>
<evidence type="ECO:0000313" key="1">
    <source>
        <dbReference type="EMBL" id="KYD24069.1"/>
    </source>
</evidence>
<dbReference type="Proteomes" id="UP000075324">
    <property type="component" value="Unassembled WGS sequence"/>
</dbReference>
<dbReference type="PATRIC" id="fig|153151.4.peg.1545"/>